<evidence type="ECO:0000313" key="1">
    <source>
        <dbReference type="Proteomes" id="UP000694844"/>
    </source>
</evidence>
<dbReference type="KEGG" id="cvn:111107405"/>
<sequence length="755" mass="83471">MIVDPTTDCITKATVLTELDLLPAEHLESGAYVTVNGSVFCANSSGSPSSLSPMLSKSSMLYVSWVPVDILGGVHDYELGLSSTAGSPAPDILAFRSTKQHPHIHLPHADVPDGTEFYIIIKTTSKANVEGIQSVGPCLMDTTPPEFTGTITVSHVNGFLVASWAVGAFEDAQEPYQLNLQFAIGHSSGYTDVQTYIPLRSGGSCVVGSPPTCTAIAVSDTEWRLHGHQTYYVTIKAENSAGLSTLAVSEPYVYDVQLASEGLVFDIQASNFNKTSFTDIEDEDFTTTTTSLTARWEGFAHPHLNVTYKFQAGTTPGGNDMVSSVDVGTANSYSATGVTLQTFKTYYVTVTAVTLAGVVTVTSDGVTVVREAAVLAGIDINDGEPCNIILWLLACYCLWFLIMEHFSSTISRQEKYIYKTDNRKRCEVDIDYQASTNTLSAYWTVPSNMAFYTPDTHFAVEEMSPVGNLWSMFRDYEHIRKHNEAKVTNLDMKPGRSYRVAVKLCAITTCYETLYSDGVMILSSPPTQGKITVEHQNISLSGGPKEKMQFDVELDGEFDFSKCRRFAVRGYNKAKLFSSLSVDIKDCQAFNPILIRPKDLLDAVGKPVTDKDGYGLPVFLEKNARWQEPDKDYTPNMNYLSAVWPQLRYRAYVVAVLNARTMDSTTYYQQTNTLSLPDPCSHPDAIECTRVEGKEFVNFKFEPGELVHGERYTICIHTEYTEIQFEMWKQILPELNTCSDGIVVDLTPPTQERCG</sequence>
<dbReference type="PANTHER" id="PTHR16897">
    <property type="entry name" value="OS10G0105400 PROTEIN"/>
    <property type="match status" value="1"/>
</dbReference>
<accession>A0A8B8B4G8</accession>
<name>A0A8B8B4G8_CRAVI</name>
<proteinExistence type="predicted"/>
<dbReference type="AlphaFoldDB" id="A0A8B8B4G8"/>
<organism evidence="1 2">
    <name type="scientific">Crassostrea virginica</name>
    <name type="common">Eastern oyster</name>
    <dbReference type="NCBI Taxonomy" id="6565"/>
    <lineage>
        <taxon>Eukaryota</taxon>
        <taxon>Metazoa</taxon>
        <taxon>Spiralia</taxon>
        <taxon>Lophotrochozoa</taxon>
        <taxon>Mollusca</taxon>
        <taxon>Bivalvia</taxon>
        <taxon>Autobranchia</taxon>
        <taxon>Pteriomorphia</taxon>
        <taxon>Ostreida</taxon>
        <taxon>Ostreoidea</taxon>
        <taxon>Ostreidae</taxon>
        <taxon>Crassostrea</taxon>
    </lineage>
</organism>
<dbReference type="SUPFAM" id="SSF49265">
    <property type="entry name" value="Fibronectin type III"/>
    <property type="match status" value="1"/>
</dbReference>
<dbReference type="RefSeq" id="XP_022298305.1">
    <property type="nucleotide sequence ID" value="XM_022442597.1"/>
</dbReference>
<keyword evidence="1" id="KW-1185">Reference proteome</keyword>
<reference evidence="2" key="2">
    <citation type="submission" date="2025-08" db="UniProtKB">
        <authorList>
            <consortium name="RefSeq"/>
        </authorList>
    </citation>
    <scope>IDENTIFICATION</scope>
    <source>
        <tissue evidence="2">Whole sample</tissue>
    </source>
</reference>
<dbReference type="GeneID" id="111107405"/>
<dbReference type="Proteomes" id="UP000694844">
    <property type="component" value="Chromosome 1"/>
</dbReference>
<dbReference type="OrthoDB" id="6127970at2759"/>
<reference evidence="1" key="1">
    <citation type="submission" date="2024-06" db="UniProtKB">
        <authorList>
            <consortium name="RefSeq"/>
        </authorList>
    </citation>
    <scope>NUCLEOTIDE SEQUENCE [LARGE SCALE GENOMIC DNA]</scope>
</reference>
<dbReference type="InterPro" id="IPR036116">
    <property type="entry name" value="FN3_sf"/>
</dbReference>
<dbReference type="PANTHER" id="PTHR16897:SF2">
    <property type="entry name" value="OS03G0226600 PROTEIN"/>
    <property type="match status" value="1"/>
</dbReference>
<protein>
    <submittedName>
        <fullName evidence="2">Uncharacterized protein LOC111107405</fullName>
    </submittedName>
</protein>
<evidence type="ECO:0000313" key="2">
    <source>
        <dbReference type="RefSeq" id="XP_022298305.1"/>
    </source>
</evidence>
<gene>
    <name evidence="2" type="primary">LOC111107405</name>
</gene>